<sequence>MNFAYPMQKIQDWITQQWVILWGRKIIPEDYQWLMGPFGNLNSINEDFINQFAEKENLVIDTKPKGLIFSINQLNISDNELPRLSEKIIDFYENTADYDLSFSIQWNSFFKVFGILINKLFSHRINQLNIPTHNIQNPVFINSEIITLRDPVTHEIKYTFWLRSIKTNGKSLYSGAYGICTLPSGITCIKAVFPLPNGNATVIMVPKIGIDGELILDSSGKNFGDAGFYFLLKDSKGAYWSQYIRSFRDQLIISAENKQLIAIQTLTLWHQKVLKFNYKILLKK</sequence>
<evidence type="ECO:0000313" key="1">
    <source>
        <dbReference type="EMBL" id="STC95487.1"/>
    </source>
</evidence>
<accession>A0A7Z7LTR5</accession>
<organism evidence="1 2">
    <name type="scientific">Elizabethkingia anophelis</name>
    <dbReference type="NCBI Taxonomy" id="1117645"/>
    <lineage>
        <taxon>Bacteria</taxon>
        <taxon>Pseudomonadati</taxon>
        <taxon>Bacteroidota</taxon>
        <taxon>Flavobacteriia</taxon>
        <taxon>Flavobacteriales</taxon>
        <taxon>Weeksellaceae</taxon>
        <taxon>Elizabethkingia</taxon>
    </lineage>
</organism>
<evidence type="ECO:0000313" key="2">
    <source>
        <dbReference type="Proteomes" id="UP000254876"/>
    </source>
</evidence>
<name>A0A7Z7LTR5_9FLAO</name>
<reference evidence="1 2" key="1">
    <citation type="submission" date="2018-06" db="EMBL/GenBank/DDBJ databases">
        <authorList>
            <consortium name="Pathogen Informatics"/>
            <person name="Doyle S."/>
        </authorList>
    </citation>
    <scope>NUCLEOTIDE SEQUENCE [LARGE SCALE GENOMIC DNA]</scope>
    <source>
        <strain evidence="1 2">NCTC10588</strain>
    </source>
</reference>
<comment type="caution">
    <text evidence="1">The sequence shown here is derived from an EMBL/GenBank/DDBJ whole genome shotgun (WGS) entry which is preliminary data.</text>
</comment>
<gene>
    <name evidence="1" type="ORF">NCTC10588_00365</name>
</gene>
<proteinExistence type="predicted"/>
<dbReference type="Proteomes" id="UP000254876">
    <property type="component" value="Unassembled WGS sequence"/>
</dbReference>
<dbReference type="EMBL" id="UFYD01000001">
    <property type="protein sequence ID" value="STC95487.1"/>
    <property type="molecule type" value="Genomic_DNA"/>
</dbReference>
<protein>
    <submittedName>
        <fullName evidence="1">Uncharacterized protein</fullName>
    </submittedName>
</protein>
<dbReference type="AlphaFoldDB" id="A0A7Z7LTR5"/>